<evidence type="ECO:0000256" key="2">
    <source>
        <dbReference type="ARBA" id="ARBA00022729"/>
    </source>
</evidence>
<evidence type="ECO:0000256" key="3">
    <source>
        <dbReference type="SAM" id="SignalP"/>
    </source>
</evidence>
<accession>A0A1M5ME54</accession>
<dbReference type="RefSeq" id="WP_079567425.1">
    <property type="nucleotide sequence ID" value="NZ_LT670818.1"/>
</dbReference>
<dbReference type="PANTHER" id="PTHR47235:SF1">
    <property type="entry name" value="BLR6548 PROTEIN"/>
    <property type="match status" value="1"/>
</dbReference>
<dbReference type="Gene3D" id="3.40.50.2300">
    <property type="match status" value="2"/>
</dbReference>
<sequence>MRYPRYQAFPVWQISFARTEAFSFLILLLALAISPTASAQTLSGEIKIGNTMPYSGPASSYGTIGRAQAAYFKMLNEKGGIDNRKINFLTLDDAYSPAKTVEQTRRLVESNEVLLMFSAFGTATVSAVQKYLADQKIPQLFFVTGASKWAARRNFPGMIGWQPTYRAEAIVYAGYLLRTKPDAKIGVLYQNDDYGKDYLQGMRDGLGAKADDMIVKELTYQVSDPTIDSQIVALKASGADVFFDVTTAKFAAQAIRKIDEIGWKPLHFLNSISSSVATVLTPAGPDKSVGIVSAAYSKDPTDPQFKDDQGVREYRGFMHDYYPEGDPANIINAIAYSRAMTLAQVLKQCGHDLSRENIMRQADSLDVELPMLLPGIRIQTSPERPFAITQMQLQRFNGSTWERFGDLIRLQY</sequence>
<evidence type="ECO:0000313" key="5">
    <source>
        <dbReference type="EMBL" id="SHG75664.1"/>
    </source>
</evidence>
<name>A0A1M5ME54_9BRAD</name>
<dbReference type="Proteomes" id="UP000190675">
    <property type="component" value="Chromosome I"/>
</dbReference>
<dbReference type="InterPro" id="IPR028082">
    <property type="entry name" value="Peripla_BP_I"/>
</dbReference>
<dbReference type="InterPro" id="IPR028081">
    <property type="entry name" value="Leu-bd"/>
</dbReference>
<feature type="domain" description="Leucine-binding protein" evidence="4">
    <location>
        <begin position="45"/>
        <end position="397"/>
    </location>
</feature>
<keyword evidence="2 3" id="KW-0732">Signal</keyword>
<evidence type="ECO:0000259" key="4">
    <source>
        <dbReference type="Pfam" id="PF13458"/>
    </source>
</evidence>
<dbReference type="Pfam" id="PF13458">
    <property type="entry name" value="Peripla_BP_6"/>
    <property type="match status" value="1"/>
</dbReference>
<dbReference type="EMBL" id="LT670818">
    <property type="protein sequence ID" value="SHG75664.1"/>
    <property type="molecule type" value="Genomic_DNA"/>
</dbReference>
<dbReference type="OrthoDB" id="7337537at2"/>
<comment type="similarity">
    <text evidence="1">Belongs to the leucine-binding protein family.</text>
</comment>
<dbReference type="SUPFAM" id="SSF53822">
    <property type="entry name" value="Periplasmic binding protein-like I"/>
    <property type="match status" value="1"/>
</dbReference>
<dbReference type="AlphaFoldDB" id="A0A1M5ME54"/>
<dbReference type="CDD" id="cd06343">
    <property type="entry name" value="PBP1_ABC_ligand_binding-like"/>
    <property type="match status" value="1"/>
</dbReference>
<reference evidence="5 6" key="1">
    <citation type="submission" date="2016-11" db="EMBL/GenBank/DDBJ databases">
        <authorList>
            <person name="Jaros S."/>
            <person name="Januszkiewicz K."/>
            <person name="Wedrychowicz H."/>
        </authorList>
    </citation>
    <scope>NUCLEOTIDE SEQUENCE [LARGE SCALE GENOMIC DNA]</scope>
    <source>
        <strain evidence="5 6">GAS242</strain>
    </source>
</reference>
<protein>
    <submittedName>
        <fullName evidence="5">ABC-type branched-chain amino acid transport system, substrate-binding protein</fullName>
    </submittedName>
</protein>
<organism evidence="5 6">
    <name type="scientific">Bradyrhizobium erythrophlei</name>
    <dbReference type="NCBI Taxonomy" id="1437360"/>
    <lineage>
        <taxon>Bacteria</taxon>
        <taxon>Pseudomonadati</taxon>
        <taxon>Pseudomonadota</taxon>
        <taxon>Alphaproteobacteria</taxon>
        <taxon>Hyphomicrobiales</taxon>
        <taxon>Nitrobacteraceae</taxon>
        <taxon>Bradyrhizobium</taxon>
    </lineage>
</organism>
<evidence type="ECO:0000313" key="6">
    <source>
        <dbReference type="Proteomes" id="UP000190675"/>
    </source>
</evidence>
<proteinExistence type="inferred from homology"/>
<dbReference type="PANTHER" id="PTHR47235">
    <property type="entry name" value="BLR6548 PROTEIN"/>
    <property type="match status" value="1"/>
</dbReference>
<gene>
    <name evidence="5" type="ORF">SAMN05444169_3984</name>
</gene>
<feature type="chain" id="PRO_5012612582" evidence="3">
    <location>
        <begin position="40"/>
        <end position="412"/>
    </location>
</feature>
<feature type="signal peptide" evidence="3">
    <location>
        <begin position="1"/>
        <end position="39"/>
    </location>
</feature>
<evidence type="ECO:0000256" key="1">
    <source>
        <dbReference type="ARBA" id="ARBA00010062"/>
    </source>
</evidence>